<dbReference type="Proteomes" id="UP000010816">
    <property type="component" value="Chromosome"/>
</dbReference>
<protein>
    <submittedName>
        <fullName evidence="1">Uncharacterized protein</fullName>
    </submittedName>
</protein>
<name>L0GUV8_9GAMM</name>
<evidence type="ECO:0000313" key="2">
    <source>
        <dbReference type="Proteomes" id="UP000010816"/>
    </source>
</evidence>
<proteinExistence type="predicted"/>
<accession>L0GUV8</accession>
<dbReference type="AlphaFoldDB" id="L0GUV8"/>
<dbReference type="STRING" id="765912.Thimo_1754"/>
<gene>
    <name evidence="1" type="ORF">Thimo_1754</name>
</gene>
<organism evidence="1 2">
    <name type="scientific">Thioflavicoccus mobilis 8321</name>
    <dbReference type="NCBI Taxonomy" id="765912"/>
    <lineage>
        <taxon>Bacteria</taxon>
        <taxon>Pseudomonadati</taxon>
        <taxon>Pseudomonadota</taxon>
        <taxon>Gammaproteobacteria</taxon>
        <taxon>Chromatiales</taxon>
        <taxon>Chromatiaceae</taxon>
        <taxon>Thioflavicoccus</taxon>
    </lineage>
</organism>
<dbReference type="KEGG" id="tmb:Thimo_1754"/>
<reference evidence="1 2" key="1">
    <citation type="submission" date="2011-09" db="EMBL/GenBank/DDBJ databases">
        <title>Complete sequence of chromosome of Thioflavicoccus mobilis 8321.</title>
        <authorList>
            <consortium name="US DOE Joint Genome Institute"/>
            <person name="Lucas S."/>
            <person name="Han J."/>
            <person name="Lapidus A."/>
            <person name="Cheng J.-F."/>
            <person name="Goodwin L."/>
            <person name="Pitluck S."/>
            <person name="Peters L."/>
            <person name="Ovchinnikova G."/>
            <person name="Lu M."/>
            <person name="Detter J.C."/>
            <person name="Han C."/>
            <person name="Tapia R."/>
            <person name="Land M."/>
            <person name="Hauser L."/>
            <person name="Kyrpides N."/>
            <person name="Ivanova N."/>
            <person name="Pagani I."/>
            <person name="Vogl K."/>
            <person name="Liu Z."/>
            <person name="Imhoff J."/>
            <person name="Thiel V."/>
            <person name="Frigaard N.-U."/>
            <person name="Bryant D."/>
            <person name="Woyke T."/>
        </authorList>
    </citation>
    <scope>NUCLEOTIDE SEQUENCE [LARGE SCALE GENOMIC DNA]</scope>
    <source>
        <strain evidence="1 2">8321</strain>
    </source>
</reference>
<dbReference type="HOGENOM" id="CLU_1748830_0_0_6"/>
<sequence>MRKIRVTDIHEVGNILDYVHDRIFQLSEISFDRKNQTLNIPLTAVSDEMIDRTTHLLFSTWSNPIVKCVLTINNVSEVGIMDDAQIGEAPINEITIEDGVVVIECSVPVTLRAKVANLDLQLTLEDYVVGRVRRFSFRRKLVGRGEERS</sequence>
<evidence type="ECO:0000313" key="1">
    <source>
        <dbReference type="EMBL" id="AGA90528.1"/>
    </source>
</evidence>
<keyword evidence="2" id="KW-1185">Reference proteome</keyword>
<dbReference type="EMBL" id="CP003051">
    <property type="protein sequence ID" value="AGA90528.1"/>
    <property type="molecule type" value="Genomic_DNA"/>
</dbReference>